<name>A0A9D1FUG3_9BACT</name>
<proteinExistence type="predicted"/>
<dbReference type="Gene3D" id="3.30.700.10">
    <property type="entry name" value="Glycoprotein, Type 4 Pilin"/>
    <property type="match status" value="1"/>
</dbReference>
<dbReference type="Proteomes" id="UP000824139">
    <property type="component" value="Unassembled WGS sequence"/>
</dbReference>
<comment type="caution">
    <text evidence="2">The sequence shown here is derived from an EMBL/GenBank/DDBJ whole genome shotgun (WGS) entry which is preliminary data.</text>
</comment>
<keyword evidence="1" id="KW-1133">Transmembrane helix</keyword>
<reference evidence="2" key="1">
    <citation type="submission" date="2020-10" db="EMBL/GenBank/DDBJ databases">
        <authorList>
            <person name="Gilroy R."/>
        </authorList>
    </citation>
    <scope>NUCLEOTIDE SEQUENCE</scope>
    <source>
        <strain evidence="2">CHK152-2994</strain>
    </source>
</reference>
<dbReference type="AlphaFoldDB" id="A0A9D1FUG3"/>
<reference evidence="2" key="2">
    <citation type="journal article" date="2021" name="PeerJ">
        <title>Extensive microbial diversity within the chicken gut microbiome revealed by metagenomics and culture.</title>
        <authorList>
            <person name="Gilroy R."/>
            <person name="Ravi A."/>
            <person name="Getino M."/>
            <person name="Pursley I."/>
            <person name="Horton D.L."/>
            <person name="Alikhan N.F."/>
            <person name="Baker D."/>
            <person name="Gharbi K."/>
            <person name="Hall N."/>
            <person name="Watson M."/>
            <person name="Adriaenssens E.M."/>
            <person name="Foster-Nyarko E."/>
            <person name="Jarju S."/>
            <person name="Secka A."/>
            <person name="Antonio M."/>
            <person name="Oren A."/>
            <person name="Chaudhuri R.R."/>
            <person name="La Ragione R."/>
            <person name="Hildebrand F."/>
            <person name="Pallen M.J."/>
        </authorList>
    </citation>
    <scope>NUCLEOTIDE SEQUENCE</scope>
    <source>
        <strain evidence="2">CHK152-2994</strain>
    </source>
</reference>
<keyword evidence="1" id="KW-0812">Transmembrane</keyword>
<evidence type="ECO:0000256" key="1">
    <source>
        <dbReference type="SAM" id="Phobius"/>
    </source>
</evidence>
<keyword evidence="1" id="KW-0472">Membrane</keyword>
<gene>
    <name evidence="2" type="ORF">IAD41_01605</name>
</gene>
<evidence type="ECO:0000313" key="2">
    <source>
        <dbReference type="EMBL" id="HIS82287.1"/>
    </source>
</evidence>
<dbReference type="SUPFAM" id="SSF54523">
    <property type="entry name" value="Pili subunits"/>
    <property type="match status" value="1"/>
</dbReference>
<accession>A0A9D1FUG3</accession>
<protein>
    <submittedName>
        <fullName evidence="2">Type II secretion system protein</fullName>
    </submittedName>
</protein>
<dbReference type="Pfam" id="PF07963">
    <property type="entry name" value="N_methyl"/>
    <property type="match status" value="1"/>
</dbReference>
<feature type="transmembrane region" description="Helical" evidence="1">
    <location>
        <begin position="80"/>
        <end position="101"/>
    </location>
</feature>
<dbReference type="EMBL" id="DVJO01000037">
    <property type="protein sequence ID" value="HIS82287.1"/>
    <property type="molecule type" value="Genomic_DNA"/>
</dbReference>
<dbReference type="NCBIfam" id="TIGR02532">
    <property type="entry name" value="IV_pilin_GFxxxE"/>
    <property type="match status" value="1"/>
</dbReference>
<feature type="transmembrane region" description="Helical" evidence="1">
    <location>
        <begin position="20"/>
        <end position="39"/>
    </location>
</feature>
<dbReference type="InterPro" id="IPR045584">
    <property type="entry name" value="Pilin-like"/>
</dbReference>
<organism evidence="2 3">
    <name type="scientific">Candidatus Scatenecus faecavium</name>
    <dbReference type="NCBI Taxonomy" id="2840915"/>
    <lineage>
        <taxon>Bacteria</taxon>
        <taxon>Candidatus Scatenecus</taxon>
    </lineage>
</organism>
<evidence type="ECO:0000313" key="3">
    <source>
        <dbReference type="Proteomes" id="UP000824139"/>
    </source>
</evidence>
<sequence length="169" mass="18731">MTKKQAMIEFQGGGAAYNPAPVRVFSNFTWLGLLVSFMGDLFSLNSSPARYRFENKSPTNFFAKKQSKNETDFPPLKNPAFTLAEVLITLGIIGIVASMTLPSVINRSNEKQWQVAYKKAYSTIQQAFLRAQENGEIVDITAKTVVDGVGYTPAIGENFKTLSKYIKTT</sequence>
<feature type="non-terminal residue" evidence="2">
    <location>
        <position position="169"/>
    </location>
</feature>
<dbReference type="InterPro" id="IPR012902">
    <property type="entry name" value="N_methyl_site"/>
</dbReference>